<evidence type="ECO:0000256" key="2">
    <source>
        <dbReference type="ARBA" id="ARBA00023315"/>
    </source>
</evidence>
<accession>A0A7X6DRU2</accession>
<dbReference type="EMBL" id="VTOW01000003">
    <property type="protein sequence ID" value="NKE72226.1"/>
    <property type="molecule type" value="Genomic_DNA"/>
</dbReference>
<evidence type="ECO:0000259" key="3">
    <source>
        <dbReference type="PROSITE" id="PS51186"/>
    </source>
</evidence>
<proteinExistence type="predicted"/>
<dbReference type="InterPro" id="IPR016181">
    <property type="entry name" value="Acyl_CoA_acyltransferase"/>
</dbReference>
<dbReference type="SUPFAM" id="SSF55729">
    <property type="entry name" value="Acyl-CoA N-acyltransferases (Nat)"/>
    <property type="match status" value="1"/>
</dbReference>
<gene>
    <name evidence="4" type="ORF">MNODULE_15865</name>
</gene>
<dbReference type="Gene3D" id="3.40.630.30">
    <property type="match status" value="1"/>
</dbReference>
<evidence type="ECO:0000256" key="1">
    <source>
        <dbReference type="ARBA" id="ARBA00022679"/>
    </source>
</evidence>
<dbReference type="CDD" id="cd04301">
    <property type="entry name" value="NAT_SF"/>
    <property type="match status" value="1"/>
</dbReference>
<keyword evidence="1 4" id="KW-0808">Transferase</keyword>
<name>A0A7X6DRU2_9BACT</name>
<protein>
    <submittedName>
        <fullName evidence="4">GNAT family N-acetyltransferase</fullName>
    </submittedName>
</protein>
<dbReference type="PANTHER" id="PTHR43877">
    <property type="entry name" value="AMINOALKYLPHOSPHONATE N-ACETYLTRANSFERASE-RELATED-RELATED"/>
    <property type="match status" value="1"/>
</dbReference>
<keyword evidence="2" id="KW-0012">Acyltransferase</keyword>
<dbReference type="Pfam" id="PF13673">
    <property type="entry name" value="Acetyltransf_10"/>
    <property type="match status" value="1"/>
</dbReference>
<feature type="domain" description="N-acetyltransferase" evidence="3">
    <location>
        <begin position="5"/>
        <end position="150"/>
    </location>
</feature>
<evidence type="ECO:0000313" key="5">
    <source>
        <dbReference type="Proteomes" id="UP000534783"/>
    </source>
</evidence>
<dbReference type="InterPro" id="IPR000182">
    <property type="entry name" value="GNAT_dom"/>
</dbReference>
<dbReference type="AlphaFoldDB" id="A0A7X6DRU2"/>
<dbReference type="Proteomes" id="UP000534783">
    <property type="component" value="Unassembled WGS sequence"/>
</dbReference>
<reference evidence="4 5" key="1">
    <citation type="journal article" date="2020" name="Nature">
        <title>Bacterial chemolithoautotrophy via manganese oxidation.</title>
        <authorList>
            <person name="Yu H."/>
            <person name="Leadbetter J.R."/>
        </authorList>
    </citation>
    <scope>NUCLEOTIDE SEQUENCE [LARGE SCALE GENOMIC DNA]</scope>
    <source>
        <strain evidence="4 5">Mn-1</strain>
    </source>
</reference>
<organism evidence="4 5">
    <name type="scientific">Candidatus Manganitrophus noduliformans</name>
    <dbReference type="NCBI Taxonomy" id="2606439"/>
    <lineage>
        <taxon>Bacteria</taxon>
        <taxon>Pseudomonadati</taxon>
        <taxon>Nitrospirota</taxon>
        <taxon>Nitrospiria</taxon>
        <taxon>Candidatus Troglogloeales</taxon>
        <taxon>Candidatus Manganitrophaceae</taxon>
        <taxon>Candidatus Manganitrophus</taxon>
    </lineage>
</organism>
<evidence type="ECO:0000313" key="4">
    <source>
        <dbReference type="EMBL" id="NKE72226.1"/>
    </source>
</evidence>
<dbReference type="GO" id="GO:0016747">
    <property type="term" value="F:acyltransferase activity, transferring groups other than amino-acyl groups"/>
    <property type="evidence" value="ECO:0007669"/>
    <property type="project" value="InterPro"/>
</dbReference>
<comment type="caution">
    <text evidence="4">The sequence shown here is derived from an EMBL/GenBank/DDBJ whole genome shotgun (WGS) entry which is preliminary data.</text>
</comment>
<dbReference type="PROSITE" id="PS51186">
    <property type="entry name" value="GNAT"/>
    <property type="match status" value="1"/>
</dbReference>
<sequence length="159" mass="17942">MVVRPTVRIAEKQEDFFRLIRLREEVFVIEQGVPLEIELDDADDRAIHFVAILGGEVIGTARLVVKGKTGQRKSGKIGRMAVRKDWRGKGVGTALIDFIKKTFGKKKRVGLYLHAQESALSFYEALGFTAEGERFYEAGIPHRKMVLNDGRRKIDKRGG</sequence>
<dbReference type="InterPro" id="IPR050832">
    <property type="entry name" value="Bact_Acetyltransf"/>
</dbReference>
<keyword evidence="5" id="KW-1185">Reference proteome</keyword>